<dbReference type="InterPro" id="IPR012349">
    <property type="entry name" value="Split_barrel_FMN-bd"/>
</dbReference>
<protein>
    <recommendedName>
        <fullName evidence="4">Hemerythrin</fullName>
    </recommendedName>
</protein>
<feature type="compositionally biased region" description="Basic and acidic residues" evidence="1">
    <location>
        <begin position="7"/>
        <end position="17"/>
    </location>
</feature>
<organism evidence="2 3">
    <name type="scientific">Planobispora longispora</name>
    <dbReference type="NCBI Taxonomy" id="28887"/>
    <lineage>
        <taxon>Bacteria</taxon>
        <taxon>Bacillati</taxon>
        <taxon>Actinomycetota</taxon>
        <taxon>Actinomycetes</taxon>
        <taxon>Streptosporangiales</taxon>
        <taxon>Streptosporangiaceae</taxon>
        <taxon>Planobispora</taxon>
    </lineage>
</organism>
<dbReference type="RefSeq" id="WP_203890361.1">
    <property type="nucleotide sequence ID" value="NZ_BOOH01000017.1"/>
</dbReference>
<evidence type="ECO:0000313" key="2">
    <source>
        <dbReference type="EMBL" id="GIH75705.1"/>
    </source>
</evidence>
<sequence length="344" mass="37630">MSAGRDAQAEQAERSGRDGQAAAWPQEVTDLFERSFTCEYASLTRSGLPVTWPVGPFVGEGGRTLEVTTGLTYPAKAERARRDPRVALLFSDPTGSGLTDAPVVLVQGLATVRDADLQANTDRFLRAVAAKFPGAITGRSWFLMRRQAWYWSRIWIEVTPLRMSWWPGGRLDAEPRRWQAAGEVTAPPSDPAPAGRNAPWMAAPADWRPRADQALRFGNPVLTSTGADGWPLPLRSLGVRRVDDGFVVRTCPLGSAASGQVCLTFHGHREDLGGQDNVVLVGRATPVADGVHVRVERVLPDFSMSGNAVQQLRKMMTGARALKPRLEREAARRGQPVPVLRRPR</sequence>
<evidence type="ECO:0000256" key="1">
    <source>
        <dbReference type="SAM" id="MobiDB-lite"/>
    </source>
</evidence>
<dbReference type="SUPFAM" id="SSF50475">
    <property type="entry name" value="FMN-binding split barrel"/>
    <property type="match status" value="1"/>
</dbReference>
<feature type="region of interest" description="Disordered" evidence="1">
    <location>
        <begin position="1"/>
        <end position="23"/>
    </location>
</feature>
<evidence type="ECO:0008006" key="4">
    <source>
        <dbReference type="Google" id="ProtNLM"/>
    </source>
</evidence>
<dbReference type="EMBL" id="BOOH01000017">
    <property type="protein sequence ID" value="GIH75705.1"/>
    <property type="molecule type" value="Genomic_DNA"/>
</dbReference>
<accession>A0A8J3RIY3</accession>
<gene>
    <name evidence="2" type="ORF">Plo01_21340</name>
</gene>
<dbReference type="AlphaFoldDB" id="A0A8J3RIY3"/>
<proteinExistence type="predicted"/>
<evidence type="ECO:0000313" key="3">
    <source>
        <dbReference type="Proteomes" id="UP000616724"/>
    </source>
</evidence>
<dbReference type="Proteomes" id="UP000616724">
    <property type="component" value="Unassembled WGS sequence"/>
</dbReference>
<comment type="caution">
    <text evidence="2">The sequence shown here is derived from an EMBL/GenBank/DDBJ whole genome shotgun (WGS) entry which is preliminary data.</text>
</comment>
<reference evidence="2 3" key="1">
    <citation type="submission" date="2021-01" db="EMBL/GenBank/DDBJ databases">
        <title>Whole genome shotgun sequence of Planobispora longispora NBRC 13918.</title>
        <authorList>
            <person name="Komaki H."/>
            <person name="Tamura T."/>
        </authorList>
    </citation>
    <scope>NUCLEOTIDE SEQUENCE [LARGE SCALE GENOMIC DNA]</scope>
    <source>
        <strain evidence="2 3">NBRC 13918</strain>
    </source>
</reference>
<dbReference type="Gene3D" id="2.30.110.10">
    <property type="entry name" value="Electron Transport, Fmn-binding Protein, Chain A"/>
    <property type="match status" value="1"/>
</dbReference>
<name>A0A8J3RIY3_9ACTN</name>
<keyword evidence="3" id="KW-1185">Reference proteome</keyword>